<evidence type="ECO:0000313" key="2">
    <source>
        <dbReference type="Proteomes" id="UP000202511"/>
    </source>
</evidence>
<reference evidence="1 2" key="1">
    <citation type="journal article" date="2015" name="Parasitol. Res.">
        <title>Viruses in close associations with free-living amoebae.</title>
        <authorList>
            <person name="Scheid P."/>
        </authorList>
    </citation>
    <scope>NUCLEOTIDE SEQUENCE [LARGE SCALE GENOMIC DNA]</scope>
    <source>
        <strain evidence="1">KlaHel</strain>
    </source>
</reference>
<evidence type="ECO:0000313" key="1">
    <source>
        <dbReference type="EMBL" id="AJF98553.1"/>
    </source>
</evidence>
<dbReference type="GeneID" id="23463470"/>
<organism evidence="1 2">
    <name type="scientific">Pandoravirus inopinatum</name>
    <dbReference type="NCBI Taxonomy" id="1605721"/>
    <lineage>
        <taxon>Viruses</taxon>
        <taxon>Pandoravirus</taxon>
    </lineage>
</organism>
<accession>A0A0B5J013</accession>
<protein>
    <submittedName>
        <fullName evidence="1">Uncharacterized protein</fullName>
    </submittedName>
</protein>
<dbReference type="RefSeq" id="YP_009120788.1">
    <property type="nucleotide sequence ID" value="NC_026440.1"/>
</dbReference>
<name>A0A0B5J013_9VIRU</name>
<dbReference type="EMBL" id="KP136319">
    <property type="protein sequence ID" value="AJF98553.1"/>
    <property type="molecule type" value="Genomic_DNA"/>
</dbReference>
<proteinExistence type="predicted"/>
<dbReference type="Proteomes" id="UP000202511">
    <property type="component" value="Segment"/>
</dbReference>
<dbReference type="KEGG" id="vg:23463470"/>
<sequence length="118" mass="13211">MTVVPLVGDLHIFSFFLLSPWRWLCAVHAFSMPIAPFFSFLCEATAATTTTLACPQGSAKKGHAKKVKKCYFHRQHAWCGQVGQTGRHPSALTEIVCTIQKTKNGFHVFERGYTKKPQ</sequence>